<dbReference type="InterPro" id="IPR000644">
    <property type="entry name" value="CBS_dom"/>
</dbReference>
<organism evidence="4 5">
    <name type="scientific">Rugamonas apoptosis</name>
    <dbReference type="NCBI Taxonomy" id="2758570"/>
    <lineage>
        <taxon>Bacteria</taxon>
        <taxon>Pseudomonadati</taxon>
        <taxon>Pseudomonadota</taxon>
        <taxon>Betaproteobacteria</taxon>
        <taxon>Burkholderiales</taxon>
        <taxon>Oxalobacteraceae</taxon>
        <taxon>Telluria group</taxon>
        <taxon>Rugamonas</taxon>
    </lineage>
</organism>
<keyword evidence="2" id="KW-0472">Membrane</keyword>
<evidence type="ECO:0000313" key="5">
    <source>
        <dbReference type="Proteomes" id="UP000573499"/>
    </source>
</evidence>
<dbReference type="SUPFAM" id="SSF54631">
    <property type="entry name" value="CBS-domain pair"/>
    <property type="match status" value="1"/>
</dbReference>
<keyword evidence="2" id="KW-0812">Transmembrane</keyword>
<feature type="transmembrane region" description="Helical" evidence="2">
    <location>
        <begin position="88"/>
        <end position="108"/>
    </location>
</feature>
<feature type="domain" description="CBS" evidence="3">
    <location>
        <begin position="326"/>
        <end position="383"/>
    </location>
</feature>
<dbReference type="AlphaFoldDB" id="A0A7W2IK34"/>
<keyword evidence="2" id="KW-1133">Transmembrane helix</keyword>
<feature type="transmembrane region" description="Helical" evidence="2">
    <location>
        <begin position="162"/>
        <end position="179"/>
    </location>
</feature>
<dbReference type="PANTHER" id="PTHR33741:SF5">
    <property type="entry name" value="TRANSMEMBRANE PROTEIN DDB_G0269096-RELATED"/>
    <property type="match status" value="1"/>
</dbReference>
<dbReference type="PROSITE" id="PS51371">
    <property type="entry name" value="CBS"/>
    <property type="match status" value="2"/>
</dbReference>
<dbReference type="RefSeq" id="WP_182153080.1">
    <property type="nucleotide sequence ID" value="NZ_JACEZU010000003.1"/>
</dbReference>
<feature type="domain" description="CBS" evidence="3">
    <location>
        <begin position="248"/>
        <end position="309"/>
    </location>
</feature>
<keyword evidence="1" id="KW-0129">CBS domain</keyword>
<dbReference type="Pfam" id="PF04982">
    <property type="entry name" value="TM_HPP"/>
    <property type="match status" value="1"/>
</dbReference>
<dbReference type="InterPro" id="IPR007065">
    <property type="entry name" value="HPP"/>
</dbReference>
<feature type="transmembrane region" description="Helical" evidence="2">
    <location>
        <begin position="114"/>
        <end position="131"/>
    </location>
</feature>
<dbReference type="CDD" id="cd04600">
    <property type="entry name" value="CBS_pair_HPP_assoc"/>
    <property type="match status" value="1"/>
</dbReference>
<gene>
    <name evidence="4" type="ORF">H3H39_07950</name>
</gene>
<protein>
    <submittedName>
        <fullName evidence="4">HPP family protein</fullName>
    </submittedName>
</protein>
<dbReference type="Proteomes" id="UP000573499">
    <property type="component" value="Unassembled WGS sequence"/>
</dbReference>
<accession>A0A7W2IK34</accession>
<dbReference type="InterPro" id="IPR046342">
    <property type="entry name" value="CBS_dom_sf"/>
</dbReference>
<feature type="transmembrane region" description="Helical" evidence="2">
    <location>
        <begin position="38"/>
        <end position="56"/>
    </location>
</feature>
<dbReference type="PANTHER" id="PTHR33741">
    <property type="entry name" value="TRANSMEMBRANE PROTEIN DDB_G0269096-RELATED"/>
    <property type="match status" value="1"/>
</dbReference>
<dbReference type="Pfam" id="PF00571">
    <property type="entry name" value="CBS"/>
    <property type="match status" value="2"/>
</dbReference>
<keyword evidence="5" id="KW-1185">Reference proteome</keyword>
<name>A0A7W2IK34_9BURK</name>
<reference evidence="4 5" key="1">
    <citation type="submission" date="2020-07" db="EMBL/GenBank/DDBJ databases">
        <title>Novel species isolated from subtropical streams in China.</title>
        <authorList>
            <person name="Lu H."/>
        </authorList>
    </citation>
    <scope>NUCLEOTIDE SEQUENCE [LARGE SCALE GENOMIC DNA]</scope>
    <source>
        <strain evidence="4 5">LX47W</strain>
    </source>
</reference>
<sequence length="389" mass="41382">MRPVCSRKGLAVSLVRNCLRRFAPAAIHLNNKERLRSCLGALIGIALTAGLTRLAVGSNSSLPLLLAPMGASAVLLFAVPASPLSQPWSIIGGNLVSALVGVACVRAVGDSMVAATMAVPLAIAAMFYLRCVHPPSGAVALTAVLGGTTVHGLGYGFVLAPVGLNTVALLASALVYHRLTGHRYPHRAAASAAPARRTGFTRADLEEALAQHGEMLDVEAEDLQALFSEVEIRAYRRHMENLFCADVMSAAVRTVRPDMTADAAWNLLREHQIKALPVVDDAQRVIGIVTQMDFVVHAHAQVQANAGAELPGTVRLRPRVLVRDIMSGEVKTARLLQPISELVPMFASYGHHHLPVVDTANRLRGMVTQANLVAGLYQKSLDQITARAA</sequence>
<dbReference type="Gene3D" id="3.10.580.10">
    <property type="entry name" value="CBS-domain"/>
    <property type="match status" value="1"/>
</dbReference>
<evidence type="ECO:0000256" key="1">
    <source>
        <dbReference type="PROSITE-ProRule" id="PRU00703"/>
    </source>
</evidence>
<proteinExistence type="predicted"/>
<evidence type="ECO:0000256" key="2">
    <source>
        <dbReference type="SAM" id="Phobius"/>
    </source>
</evidence>
<dbReference type="EMBL" id="JACEZU010000003">
    <property type="protein sequence ID" value="MBA5686987.1"/>
    <property type="molecule type" value="Genomic_DNA"/>
</dbReference>
<feature type="transmembrane region" description="Helical" evidence="2">
    <location>
        <begin position="62"/>
        <end position="81"/>
    </location>
</feature>
<dbReference type="SMART" id="SM00116">
    <property type="entry name" value="CBS"/>
    <property type="match status" value="2"/>
</dbReference>
<dbReference type="InterPro" id="IPR058581">
    <property type="entry name" value="TM_HPP"/>
</dbReference>
<comment type="caution">
    <text evidence="4">The sequence shown here is derived from an EMBL/GenBank/DDBJ whole genome shotgun (WGS) entry which is preliminary data.</text>
</comment>
<evidence type="ECO:0000313" key="4">
    <source>
        <dbReference type="EMBL" id="MBA5686987.1"/>
    </source>
</evidence>
<evidence type="ECO:0000259" key="3">
    <source>
        <dbReference type="PROSITE" id="PS51371"/>
    </source>
</evidence>